<organism evidence="2 3">
    <name type="scientific">Erwinia phage PhiEaH1</name>
    <dbReference type="NCBI Taxonomy" id="1401669"/>
    <lineage>
        <taxon>Viruses</taxon>
        <taxon>Duplodnaviria</taxon>
        <taxon>Heunggongvirae</taxon>
        <taxon>Uroviricota</taxon>
        <taxon>Caudoviricetes</taxon>
        <taxon>Chimalliviridae</taxon>
        <taxon>Iapetusvirus</taxon>
        <taxon>Iapetusvirus EaH1</taxon>
    </lineage>
</organism>
<sequence length="302" mass="34017">MSIKNFFAFLTPTLDKGRIMETLENTKESLINDALQPYKDAVQFAGYQGPSAFHTTEVKRFNDRFRQETGSRTNYVETTTLVLSSLTEGFPYLEKAIENHFKGSAAKLGLTYQKATLLRVISLIGFVSRYSRRVLHYTYSKETPAAFKGIDSTPAFKAGEVKWLEENAVSFARLIKLFAEPMPKILAKIDSVPDIVFDESKVDAVESVTGARKLDPLGLGFVPVISDIIWFFGSRWVEHQAAVLQEARDERACLELRLAQLRAAREGNSDAASDKVIKVTEERLRNLNYEVVRLEKEYGVAS</sequence>
<evidence type="ECO:0000313" key="3">
    <source>
        <dbReference type="Proteomes" id="UP000204235"/>
    </source>
</evidence>
<dbReference type="OrthoDB" id="13033at10239"/>
<protein>
    <submittedName>
        <fullName evidence="2">Putative virion structural protein</fullName>
    </submittedName>
</protein>
<dbReference type="GeneID" id="18501117"/>
<dbReference type="RefSeq" id="YP_009010281.1">
    <property type="nucleotide sequence ID" value="NC_023610.1"/>
</dbReference>
<accession>W8D017</accession>
<keyword evidence="1" id="KW-0175">Coiled coil</keyword>
<evidence type="ECO:0000313" key="2">
    <source>
        <dbReference type="EMBL" id="AGX01950.1"/>
    </source>
</evidence>
<evidence type="ECO:0000256" key="1">
    <source>
        <dbReference type="SAM" id="Coils"/>
    </source>
</evidence>
<dbReference type="EMBL" id="KF623294">
    <property type="protein sequence ID" value="AGX01950.1"/>
    <property type="molecule type" value="Genomic_DNA"/>
</dbReference>
<proteinExistence type="predicted"/>
<reference evidence="2 3" key="1">
    <citation type="journal article" date="2014" name="FEMS Microbiol. Lett.">
        <title>The genome of the Erwinia amylovora phage PhiEaH1 reveals greater diversity and broadens the applicability of phages for the treatment of fire blight.</title>
        <authorList>
            <person name="Meczker K."/>
            <person name="Domotor D."/>
            <person name="Vass J."/>
            <person name="Rakhely G."/>
            <person name="Schneider G."/>
            <person name="Kovacs T."/>
        </authorList>
    </citation>
    <scope>NUCLEOTIDE SEQUENCE [LARGE SCALE GENOMIC DNA]</scope>
</reference>
<feature type="coiled-coil region" evidence="1">
    <location>
        <begin position="244"/>
        <end position="297"/>
    </location>
</feature>
<dbReference type="KEGG" id="vg:18501117"/>
<name>W8D017_9CAUD</name>
<dbReference type="Proteomes" id="UP000204235">
    <property type="component" value="Segment"/>
</dbReference>
<keyword evidence="3" id="KW-1185">Reference proteome</keyword>